<dbReference type="PROSITE" id="PS51362">
    <property type="entry name" value="TGF_BETA_2"/>
    <property type="match status" value="1"/>
</dbReference>
<dbReference type="InterPro" id="IPR015615">
    <property type="entry name" value="TGF-beta-rel"/>
</dbReference>
<dbReference type="GO" id="GO:0005615">
    <property type="term" value="C:extracellular space"/>
    <property type="evidence" value="ECO:0007669"/>
    <property type="project" value="TreeGrafter"/>
</dbReference>
<dbReference type="GO" id="GO:0005125">
    <property type="term" value="F:cytokine activity"/>
    <property type="evidence" value="ECO:0007669"/>
    <property type="project" value="TreeGrafter"/>
</dbReference>
<feature type="transmembrane region" description="Helical" evidence="8">
    <location>
        <begin position="108"/>
        <end position="128"/>
    </location>
</feature>
<gene>
    <name evidence="10" type="ORF">PMEA_00007426</name>
</gene>
<dbReference type="AlphaFoldDB" id="A0AAU9WKL1"/>
<evidence type="ECO:0000256" key="1">
    <source>
        <dbReference type="ARBA" id="ARBA00004613"/>
    </source>
</evidence>
<dbReference type="SUPFAM" id="SSF57501">
    <property type="entry name" value="Cystine-knot cytokines"/>
    <property type="match status" value="1"/>
</dbReference>
<feature type="domain" description="TGF-beta family profile" evidence="9">
    <location>
        <begin position="201"/>
        <end position="318"/>
    </location>
</feature>
<dbReference type="EMBL" id="CALNXJ010000016">
    <property type="protein sequence ID" value="CAH3117422.1"/>
    <property type="molecule type" value="Genomic_DNA"/>
</dbReference>
<keyword evidence="8" id="KW-0472">Membrane</keyword>
<dbReference type="PANTHER" id="PTHR11848:SF263">
    <property type="entry name" value="PROTEIN DECAPENTAPLEGIC"/>
    <property type="match status" value="1"/>
</dbReference>
<dbReference type="SMART" id="SM00204">
    <property type="entry name" value="TGFB"/>
    <property type="match status" value="1"/>
</dbReference>
<proteinExistence type="inferred from homology"/>
<evidence type="ECO:0000256" key="8">
    <source>
        <dbReference type="SAM" id="Phobius"/>
    </source>
</evidence>
<keyword evidence="6" id="KW-0339">Growth factor</keyword>
<dbReference type="CDD" id="cd13756">
    <property type="entry name" value="TGF_beta_BMPs_GDFs"/>
    <property type="match status" value="1"/>
</dbReference>
<comment type="similarity">
    <text evidence="2 6">Belongs to the TGF-beta family.</text>
</comment>
<evidence type="ECO:0000256" key="3">
    <source>
        <dbReference type="ARBA" id="ARBA00022525"/>
    </source>
</evidence>
<feature type="region of interest" description="Disordered" evidence="7">
    <location>
        <begin position="132"/>
        <end position="154"/>
    </location>
</feature>
<dbReference type="Pfam" id="PF00019">
    <property type="entry name" value="TGF_beta"/>
    <property type="match status" value="1"/>
</dbReference>
<feature type="compositionally biased region" description="Basic and acidic residues" evidence="7">
    <location>
        <begin position="202"/>
        <end position="215"/>
    </location>
</feature>
<name>A0AAU9WKL1_9CNID</name>
<feature type="compositionally biased region" description="Polar residues" evidence="7">
    <location>
        <begin position="178"/>
        <end position="189"/>
    </location>
</feature>
<protein>
    <recommendedName>
        <fullName evidence="9">TGF-beta family profile domain-containing protein</fullName>
    </recommendedName>
</protein>
<dbReference type="Proteomes" id="UP001159428">
    <property type="component" value="Unassembled WGS sequence"/>
</dbReference>
<comment type="subcellular location">
    <subcellularLocation>
        <location evidence="1">Secreted</location>
    </subcellularLocation>
</comment>
<dbReference type="PANTHER" id="PTHR11848">
    <property type="entry name" value="TGF-BETA FAMILY"/>
    <property type="match status" value="1"/>
</dbReference>
<evidence type="ECO:0000256" key="4">
    <source>
        <dbReference type="ARBA" id="ARBA00022729"/>
    </source>
</evidence>
<keyword evidence="5" id="KW-0325">Glycoprotein</keyword>
<evidence type="ECO:0000256" key="5">
    <source>
        <dbReference type="ARBA" id="ARBA00023180"/>
    </source>
</evidence>
<dbReference type="InterPro" id="IPR029034">
    <property type="entry name" value="Cystine-knot_cytokine"/>
</dbReference>
<evidence type="ECO:0000259" key="9">
    <source>
        <dbReference type="PROSITE" id="PS51362"/>
    </source>
</evidence>
<accession>A0AAU9WKL1</accession>
<dbReference type="GO" id="GO:0008083">
    <property type="term" value="F:growth factor activity"/>
    <property type="evidence" value="ECO:0007669"/>
    <property type="project" value="UniProtKB-KW"/>
</dbReference>
<feature type="region of interest" description="Disordered" evidence="7">
    <location>
        <begin position="178"/>
        <end position="215"/>
    </location>
</feature>
<sequence length="318" mass="36360">MLTSIKIVCIFFLQKWTQSPWKPVIFRRITYFTRSRQMNDFLLKMRVRLTRWTCKLILCNLSSGFCCLMPGGMSGIPSITGIFTLLKCNSPSKATSPKVAFNTTMRQIYLFLFSFFALLITLVAPMVIGKGHPEKNEESPFPETNKTAAESHDEKQNLSLNRIMIIKENYSHEETNLPQTLRGKSSPDTNIKIPIKGSTAKTKHDTTSEDKDRDFDGCRKEDMIVHTAELGLPTKYIQPKTINAYQCKGKCSPKQWRKYSLHSLLKAYLEEKKGISVDNNACCVPTKLRPMSLIYYDEKLGFVRHILDNAIVQECGCY</sequence>
<dbReference type="InterPro" id="IPR001839">
    <property type="entry name" value="TGF-b_C"/>
</dbReference>
<evidence type="ECO:0000256" key="6">
    <source>
        <dbReference type="RuleBase" id="RU000354"/>
    </source>
</evidence>
<evidence type="ECO:0000313" key="10">
    <source>
        <dbReference type="EMBL" id="CAH3117422.1"/>
    </source>
</evidence>
<keyword evidence="8" id="KW-1133">Transmembrane helix</keyword>
<keyword evidence="11" id="KW-1185">Reference proteome</keyword>
<organism evidence="10 11">
    <name type="scientific">Pocillopora meandrina</name>
    <dbReference type="NCBI Taxonomy" id="46732"/>
    <lineage>
        <taxon>Eukaryota</taxon>
        <taxon>Metazoa</taxon>
        <taxon>Cnidaria</taxon>
        <taxon>Anthozoa</taxon>
        <taxon>Hexacorallia</taxon>
        <taxon>Scleractinia</taxon>
        <taxon>Astrocoeniina</taxon>
        <taxon>Pocilloporidae</taxon>
        <taxon>Pocillopora</taxon>
    </lineage>
</organism>
<keyword evidence="4" id="KW-0732">Signal</keyword>
<evidence type="ECO:0000313" key="11">
    <source>
        <dbReference type="Proteomes" id="UP001159428"/>
    </source>
</evidence>
<evidence type="ECO:0000256" key="2">
    <source>
        <dbReference type="ARBA" id="ARBA00006656"/>
    </source>
</evidence>
<reference evidence="10 11" key="1">
    <citation type="submission" date="2022-05" db="EMBL/GenBank/DDBJ databases">
        <authorList>
            <consortium name="Genoscope - CEA"/>
            <person name="William W."/>
        </authorList>
    </citation>
    <scope>NUCLEOTIDE SEQUENCE [LARGE SCALE GENOMIC DNA]</scope>
</reference>
<evidence type="ECO:0000256" key="7">
    <source>
        <dbReference type="SAM" id="MobiDB-lite"/>
    </source>
</evidence>
<comment type="caution">
    <text evidence="10">The sequence shown here is derived from an EMBL/GenBank/DDBJ whole genome shotgun (WGS) entry which is preliminary data.</text>
</comment>
<keyword evidence="8" id="KW-0812">Transmembrane</keyword>
<keyword evidence="3" id="KW-0964">Secreted</keyword>
<dbReference type="Gene3D" id="2.10.90.10">
    <property type="entry name" value="Cystine-knot cytokines"/>
    <property type="match status" value="1"/>
</dbReference>